<dbReference type="VEuPathDB" id="FungiDB:MYCFIDRAFT_208161"/>
<dbReference type="KEGG" id="pfj:MYCFIDRAFT_208161"/>
<feature type="region of interest" description="Disordered" evidence="1">
    <location>
        <begin position="90"/>
        <end position="122"/>
    </location>
</feature>
<organism evidence="2 3">
    <name type="scientific">Pseudocercospora fijiensis (strain CIRAD86)</name>
    <name type="common">Black leaf streak disease fungus</name>
    <name type="synonym">Mycosphaerella fijiensis</name>
    <dbReference type="NCBI Taxonomy" id="383855"/>
    <lineage>
        <taxon>Eukaryota</taxon>
        <taxon>Fungi</taxon>
        <taxon>Dikarya</taxon>
        <taxon>Ascomycota</taxon>
        <taxon>Pezizomycotina</taxon>
        <taxon>Dothideomycetes</taxon>
        <taxon>Dothideomycetidae</taxon>
        <taxon>Mycosphaerellales</taxon>
        <taxon>Mycosphaerellaceae</taxon>
        <taxon>Pseudocercospora</taxon>
    </lineage>
</organism>
<dbReference type="GeneID" id="19336652"/>
<gene>
    <name evidence="2" type="ORF">MYCFIDRAFT_208161</name>
</gene>
<proteinExistence type="predicted"/>
<accession>M2ZNW0</accession>
<dbReference type="Proteomes" id="UP000016932">
    <property type="component" value="Unassembled WGS sequence"/>
</dbReference>
<dbReference type="EMBL" id="KB446560">
    <property type="protein sequence ID" value="EME80759.1"/>
    <property type="molecule type" value="Genomic_DNA"/>
</dbReference>
<dbReference type="HOGENOM" id="CLU_727866_0_0_1"/>
<dbReference type="RefSeq" id="XP_007928152.1">
    <property type="nucleotide sequence ID" value="XM_007929961.1"/>
</dbReference>
<protein>
    <submittedName>
        <fullName evidence="2">Uncharacterized protein</fullName>
    </submittedName>
</protein>
<keyword evidence="3" id="KW-1185">Reference proteome</keyword>
<evidence type="ECO:0000256" key="1">
    <source>
        <dbReference type="SAM" id="MobiDB-lite"/>
    </source>
</evidence>
<feature type="compositionally biased region" description="Basic residues" evidence="1">
    <location>
        <begin position="90"/>
        <end position="100"/>
    </location>
</feature>
<name>M2ZNW0_PSEFD</name>
<evidence type="ECO:0000313" key="2">
    <source>
        <dbReference type="EMBL" id="EME80759.1"/>
    </source>
</evidence>
<sequence>MQRHLHRKDLKNLGRTSWARINPAPVTVFTISLATRSLRRIIPLANSLTPLFPTVPQPYLTPRPPPGLSGISRKTCEHTPYTFGIALPHLKHRKKKKKRMQLSNHPPNLPPPSSPHQNPEEDSTAITKIIHTICSGLSTKHFDPNDPKYTDIISFENFTATITSPVCLERMNFTGFMNACAEVVRTCPEWQGAIHSIEAFIDLRTAGEHPGVWENGGAEYYGGDGLLALMGMGNWDGGWMDWGGSEVEICLTLSFNSQLSSKVIGCKPPRQRKVPYRPSLPILRTNERTTSMIVLFKKVSAEVWLRVHLILEARDELVFYILLTQDVNVVPMLNRFYGILTMQMARSSGERIASRAHRHDESLFIPIFFPIQERKVSHSL</sequence>
<evidence type="ECO:0000313" key="3">
    <source>
        <dbReference type="Proteomes" id="UP000016932"/>
    </source>
</evidence>
<reference evidence="2 3" key="1">
    <citation type="journal article" date="2012" name="PLoS Pathog.">
        <title>Diverse lifestyles and strategies of plant pathogenesis encoded in the genomes of eighteen Dothideomycetes fungi.</title>
        <authorList>
            <person name="Ohm R.A."/>
            <person name="Feau N."/>
            <person name="Henrissat B."/>
            <person name="Schoch C.L."/>
            <person name="Horwitz B.A."/>
            <person name="Barry K.W."/>
            <person name="Condon B.J."/>
            <person name="Copeland A.C."/>
            <person name="Dhillon B."/>
            <person name="Glaser F."/>
            <person name="Hesse C.N."/>
            <person name="Kosti I."/>
            <person name="LaButti K."/>
            <person name="Lindquist E.A."/>
            <person name="Lucas S."/>
            <person name="Salamov A.A."/>
            <person name="Bradshaw R.E."/>
            <person name="Ciuffetti L."/>
            <person name="Hamelin R.C."/>
            <person name="Kema G.H.J."/>
            <person name="Lawrence C."/>
            <person name="Scott J.A."/>
            <person name="Spatafora J.W."/>
            <person name="Turgeon B.G."/>
            <person name="de Wit P.J.G.M."/>
            <person name="Zhong S."/>
            <person name="Goodwin S.B."/>
            <person name="Grigoriev I.V."/>
        </authorList>
    </citation>
    <scope>NUCLEOTIDE SEQUENCE [LARGE SCALE GENOMIC DNA]</scope>
    <source>
        <strain evidence="2 3">CIRAD86</strain>
    </source>
</reference>
<dbReference type="AlphaFoldDB" id="M2ZNW0"/>